<dbReference type="PANTHER" id="PTHR32347:SF14">
    <property type="entry name" value="EFFLUX SYSTEM COMPONENT YKNX-RELATED"/>
    <property type="match status" value="1"/>
</dbReference>
<evidence type="ECO:0000256" key="2">
    <source>
        <dbReference type="ARBA" id="ARBA00009477"/>
    </source>
</evidence>
<keyword evidence="4" id="KW-0812">Transmembrane</keyword>
<dbReference type="OrthoDB" id="115521at2"/>
<keyword evidence="6" id="KW-1185">Reference proteome</keyword>
<feature type="transmembrane region" description="Helical" evidence="4">
    <location>
        <begin position="12"/>
        <end position="32"/>
    </location>
</feature>
<dbReference type="Gene3D" id="2.40.420.20">
    <property type="match status" value="1"/>
</dbReference>
<dbReference type="NCBIfam" id="TIGR01730">
    <property type="entry name" value="RND_mfp"/>
    <property type="match status" value="1"/>
</dbReference>
<dbReference type="Gene3D" id="2.40.50.100">
    <property type="match status" value="1"/>
</dbReference>
<comment type="similarity">
    <text evidence="2">Belongs to the membrane fusion protein (MFP) (TC 8.A.1) family.</text>
</comment>
<keyword evidence="4" id="KW-1133">Transmembrane helix</keyword>
<dbReference type="GO" id="GO:0030313">
    <property type="term" value="C:cell envelope"/>
    <property type="evidence" value="ECO:0007669"/>
    <property type="project" value="UniProtKB-SubCell"/>
</dbReference>
<reference evidence="5 6" key="1">
    <citation type="submission" date="2018-11" db="EMBL/GenBank/DDBJ databases">
        <authorList>
            <person name="Mardanov A.V."/>
            <person name="Ravin N.V."/>
            <person name="Dedysh S.N."/>
        </authorList>
    </citation>
    <scope>NUCLEOTIDE SEQUENCE [LARGE SCALE GENOMIC DNA]</scope>
    <source>
        <strain evidence="5 6">AF10</strain>
    </source>
</reference>
<name>A0A4Q0T4H2_9BACT</name>
<dbReference type="PANTHER" id="PTHR32347">
    <property type="entry name" value="EFFLUX SYSTEM COMPONENT YKNX-RELATED"/>
    <property type="match status" value="1"/>
</dbReference>
<reference evidence="6" key="2">
    <citation type="submission" date="2019-02" db="EMBL/GenBank/DDBJ databases">
        <title>Granulicella sibirica sp. nov., a psychrotolerant acidobacterium isolated from an organic soil layer in forested tundra, West Siberia.</title>
        <authorList>
            <person name="Oshkin I.Y."/>
            <person name="Kulichevskaya I.S."/>
            <person name="Rijpstra W.I.C."/>
            <person name="Sinninghe Damste J.S."/>
            <person name="Rakitin A.L."/>
            <person name="Ravin N.V."/>
            <person name="Dedysh S.N."/>
        </authorList>
    </citation>
    <scope>NUCLEOTIDE SEQUENCE [LARGE SCALE GENOMIC DNA]</scope>
    <source>
        <strain evidence="6">AF10</strain>
    </source>
</reference>
<evidence type="ECO:0000313" key="6">
    <source>
        <dbReference type="Proteomes" id="UP000289437"/>
    </source>
</evidence>
<dbReference type="RefSeq" id="WP_128911154.1">
    <property type="nucleotide sequence ID" value="NZ_RDSM01000001.1"/>
</dbReference>
<evidence type="ECO:0000256" key="1">
    <source>
        <dbReference type="ARBA" id="ARBA00004196"/>
    </source>
</evidence>
<dbReference type="GO" id="GO:0022857">
    <property type="term" value="F:transmembrane transporter activity"/>
    <property type="evidence" value="ECO:0007669"/>
    <property type="project" value="InterPro"/>
</dbReference>
<dbReference type="SUPFAM" id="SSF111369">
    <property type="entry name" value="HlyD-like secretion proteins"/>
    <property type="match status" value="1"/>
</dbReference>
<dbReference type="Gene3D" id="2.40.30.170">
    <property type="match status" value="1"/>
</dbReference>
<dbReference type="AlphaFoldDB" id="A0A4Q0T4H2"/>
<dbReference type="GO" id="GO:0016020">
    <property type="term" value="C:membrane"/>
    <property type="evidence" value="ECO:0007669"/>
    <property type="project" value="InterPro"/>
</dbReference>
<evidence type="ECO:0000256" key="3">
    <source>
        <dbReference type="ARBA" id="ARBA00023054"/>
    </source>
</evidence>
<accession>A0A4Q0T4H2</accession>
<dbReference type="Proteomes" id="UP000289437">
    <property type="component" value="Unassembled WGS sequence"/>
</dbReference>
<comment type="caution">
    <text evidence="5">The sequence shown here is derived from an EMBL/GenBank/DDBJ whole genome shotgun (WGS) entry which is preliminary data.</text>
</comment>
<organism evidence="5 6">
    <name type="scientific">Granulicella sibirica</name>
    <dbReference type="NCBI Taxonomy" id="2479048"/>
    <lineage>
        <taxon>Bacteria</taxon>
        <taxon>Pseudomonadati</taxon>
        <taxon>Acidobacteriota</taxon>
        <taxon>Terriglobia</taxon>
        <taxon>Terriglobales</taxon>
        <taxon>Acidobacteriaceae</taxon>
        <taxon>Granulicella</taxon>
    </lineage>
</organism>
<evidence type="ECO:0000313" key="5">
    <source>
        <dbReference type="EMBL" id="RXH56899.1"/>
    </source>
</evidence>
<gene>
    <name evidence="5" type="ORF">GRAN_0209</name>
</gene>
<protein>
    <submittedName>
        <fullName evidence="5">Secretion protein HlyD</fullName>
    </submittedName>
</protein>
<dbReference type="EMBL" id="RDSM01000001">
    <property type="protein sequence ID" value="RXH56899.1"/>
    <property type="molecule type" value="Genomic_DNA"/>
</dbReference>
<comment type="subcellular location">
    <subcellularLocation>
        <location evidence="1">Cell envelope</location>
    </subcellularLocation>
</comment>
<dbReference type="InterPro" id="IPR050465">
    <property type="entry name" value="UPF0194_transport"/>
</dbReference>
<evidence type="ECO:0000256" key="4">
    <source>
        <dbReference type="SAM" id="Phobius"/>
    </source>
</evidence>
<keyword evidence="4" id="KW-0472">Membrane</keyword>
<dbReference type="InterPro" id="IPR006143">
    <property type="entry name" value="RND_pump_MFP"/>
</dbReference>
<keyword evidence="3" id="KW-0175">Coiled coil</keyword>
<sequence length="413" mass="44325">MQTIETKRSKTFLGWGIAIVLLIAGLFAYRYLSREKVEVRTAKVTYQTLISSTPTNGKVEPTEEYQAHAPGPSIVKKLYVDVGDKVKQGALLLSLDAVDAQARVASAASALTAAEASHNDMASGGTQEERLAMAGDLERARNQVAQNEKDVAALQQLQQHGAASAAEVSAAQQRLLTAQSTLSGIQQRSAGRYSKSDLGRTSAQVADARAALAAAQSNYAANVIRSPLSGTVYAIPVSEYDFVPAGEDLLDVADLDRIKVRAYFDEPEIGKLQRGQDVTIIWDAKPGQKWHGHIELAPTTVITYGTRSVGECIITVDDAHGDLLPNTNVTVTVTTSQRNHVLAVPREALHTDAGYYVFKVVNNHLVKTPISVGVTNLVQVEVTSGLSEHDVVALNATTNRDLSNGLEVQTTEQ</sequence>
<proteinExistence type="inferred from homology"/>